<sequence>MAHTNYFDEERIDSPSRQVWRHFSANPFSVLGLWGLIIILLLMILGPWIAPYLPEAQNLENPLLPPSWHATGEVRYFLGTDDLGRDMLSRLLYGAYLTFGSALLIVAITLTLGFVIGAISGTLTGLKSSILGHLLDSLLSIPSLLLAILFVAVLGPGLTHVLWAVGLALLPQFVHTIHNAIHDEMQKEYVTAAKLDGANRFQIFWFVVMPNVWDTLIVQTTLSVSVATLDIAALGFLGLGAQSPTSEWGALVAQNLDNLLVAPWTITIPGFAILFTVLVINLVGDGLRSALKSVRQV</sequence>
<feature type="transmembrane region" description="Helical" evidence="9">
    <location>
        <begin position="93"/>
        <end position="119"/>
    </location>
</feature>
<dbReference type="Gene3D" id="1.10.3720.10">
    <property type="entry name" value="MetI-like"/>
    <property type="match status" value="1"/>
</dbReference>
<evidence type="ECO:0000256" key="5">
    <source>
        <dbReference type="ARBA" id="ARBA00022692"/>
    </source>
</evidence>
<dbReference type="SUPFAM" id="SSF161098">
    <property type="entry name" value="MetI-like"/>
    <property type="match status" value="1"/>
</dbReference>
<keyword evidence="12" id="KW-1185">Reference proteome</keyword>
<evidence type="ECO:0000259" key="10">
    <source>
        <dbReference type="PROSITE" id="PS50928"/>
    </source>
</evidence>
<dbReference type="PANTHER" id="PTHR43386:SF5">
    <property type="entry name" value="PUTRESCINE EXPORT SYSTEM PERMEASE PROTEIN SAPC"/>
    <property type="match status" value="1"/>
</dbReference>
<dbReference type="PANTHER" id="PTHR43386">
    <property type="entry name" value="OLIGOPEPTIDE TRANSPORT SYSTEM PERMEASE PROTEIN APPC"/>
    <property type="match status" value="1"/>
</dbReference>
<dbReference type="InterPro" id="IPR035906">
    <property type="entry name" value="MetI-like_sf"/>
</dbReference>
<accession>A0AA37TW48</accession>
<evidence type="ECO:0000313" key="11">
    <source>
        <dbReference type="EMBL" id="GLS84204.1"/>
    </source>
</evidence>
<dbReference type="Proteomes" id="UP001157439">
    <property type="component" value="Unassembled WGS sequence"/>
</dbReference>
<organism evidence="11 12">
    <name type="scientific">Paraferrimonas haliotis</name>
    <dbReference type="NCBI Taxonomy" id="2013866"/>
    <lineage>
        <taxon>Bacteria</taxon>
        <taxon>Pseudomonadati</taxon>
        <taxon>Pseudomonadota</taxon>
        <taxon>Gammaproteobacteria</taxon>
        <taxon>Alteromonadales</taxon>
        <taxon>Ferrimonadaceae</taxon>
        <taxon>Paraferrimonas</taxon>
    </lineage>
</organism>
<comment type="caution">
    <text evidence="11">The sequence shown here is derived from an EMBL/GenBank/DDBJ whole genome shotgun (WGS) entry which is preliminary data.</text>
</comment>
<evidence type="ECO:0000256" key="8">
    <source>
        <dbReference type="ARBA" id="ARBA00024202"/>
    </source>
</evidence>
<comment type="subcellular location">
    <subcellularLocation>
        <location evidence="1">Cell inner membrane</location>
        <topology evidence="1">Multi-pass membrane protein</topology>
    </subcellularLocation>
    <subcellularLocation>
        <location evidence="9">Cell membrane</location>
        <topology evidence="9">Multi-pass membrane protein</topology>
    </subcellularLocation>
</comment>
<keyword evidence="4" id="KW-0997">Cell inner membrane</keyword>
<feature type="transmembrane region" description="Helical" evidence="9">
    <location>
        <begin position="131"/>
        <end position="154"/>
    </location>
</feature>
<feature type="transmembrane region" description="Helical" evidence="9">
    <location>
        <begin position="216"/>
        <end position="241"/>
    </location>
</feature>
<dbReference type="RefSeq" id="WP_095498303.1">
    <property type="nucleotide sequence ID" value="NZ_BSPO01000003.1"/>
</dbReference>
<dbReference type="AlphaFoldDB" id="A0AA37TW48"/>
<feature type="transmembrane region" description="Helical" evidence="9">
    <location>
        <begin position="160"/>
        <end position="177"/>
    </location>
</feature>
<dbReference type="Pfam" id="PF00528">
    <property type="entry name" value="BPD_transp_1"/>
    <property type="match status" value="1"/>
</dbReference>
<dbReference type="Pfam" id="PF12911">
    <property type="entry name" value="OppC_N"/>
    <property type="match status" value="1"/>
</dbReference>
<comment type="similarity">
    <text evidence="8">Belongs to the binding-protein-dependent transport system permease family. OppBC subfamily.</text>
</comment>
<dbReference type="PROSITE" id="PS50928">
    <property type="entry name" value="ABC_TM1"/>
    <property type="match status" value="1"/>
</dbReference>
<protein>
    <submittedName>
        <fullName evidence="11">Antimicrobial peptide ABC transporter permease SapC</fullName>
    </submittedName>
</protein>
<feature type="transmembrane region" description="Helical" evidence="9">
    <location>
        <begin position="28"/>
        <end position="50"/>
    </location>
</feature>
<evidence type="ECO:0000256" key="4">
    <source>
        <dbReference type="ARBA" id="ARBA00022519"/>
    </source>
</evidence>
<dbReference type="GO" id="GO:0005886">
    <property type="term" value="C:plasma membrane"/>
    <property type="evidence" value="ECO:0007669"/>
    <property type="project" value="UniProtKB-SubCell"/>
</dbReference>
<evidence type="ECO:0000256" key="1">
    <source>
        <dbReference type="ARBA" id="ARBA00004429"/>
    </source>
</evidence>
<dbReference type="CDD" id="cd06261">
    <property type="entry name" value="TM_PBP2"/>
    <property type="match status" value="1"/>
</dbReference>
<gene>
    <name evidence="11" type="primary">sapC</name>
    <name evidence="11" type="ORF">GCM10007894_21810</name>
</gene>
<keyword evidence="7 9" id="KW-0472">Membrane</keyword>
<evidence type="ECO:0000256" key="2">
    <source>
        <dbReference type="ARBA" id="ARBA00022448"/>
    </source>
</evidence>
<keyword evidence="6 9" id="KW-1133">Transmembrane helix</keyword>
<evidence type="ECO:0000256" key="7">
    <source>
        <dbReference type="ARBA" id="ARBA00023136"/>
    </source>
</evidence>
<evidence type="ECO:0000256" key="3">
    <source>
        <dbReference type="ARBA" id="ARBA00022475"/>
    </source>
</evidence>
<dbReference type="InterPro" id="IPR000515">
    <property type="entry name" value="MetI-like"/>
</dbReference>
<keyword evidence="2 9" id="KW-0813">Transport</keyword>
<evidence type="ECO:0000256" key="9">
    <source>
        <dbReference type="RuleBase" id="RU363032"/>
    </source>
</evidence>
<dbReference type="InterPro" id="IPR050366">
    <property type="entry name" value="BP-dependent_transpt_permease"/>
</dbReference>
<feature type="transmembrane region" description="Helical" evidence="9">
    <location>
        <begin position="261"/>
        <end position="283"/>
    </location>
</feature>
<dbReference type="EMBL" id="BSPO01000003">
    <property type="protein sequence ID" value="GLS84204.1"/>
    <property type="molecule type" value="Genomic_DNA"/>
</dbReference>
<dbReference type="GO" id="GO:0055085">
    <property type="term" value="P:transmembrane transport"/>
    <property type="evidence" value="ECO:0007669"/>
    <property type="project" value="InterPro"/>
</dbReference>
<evidence type="ECO:0000313" key="12">
    <source>
        <dbReference type="Proteomes" id="UP001157439"/>
    </source>
</evidence>
<feature type="domain" description="ABC transmembrane type-1" evidence="10">
    <location>
        <begin position="99"/>
        <end position="284"/>
    </location>
</feature>
<keyword evidence="5 9" id="KW-0812">Transmembrane</keyword>
<dbReference type="InterPro" id="IPR025966">
    <property type="entry name" value="OppC_N"/>
</dbReference>
<evidence type="ECO:0000256" key="6">
    <source>
        <dbReference type="ARBA" id="ARBA00022989"/>
    </source>
</evidence>
<reference evidence="11 12" key="1">
    <citation type="journal article" date="2014" name="Int. J. Syst. Evol. Microbiol.">
        <title>Complete genome sequence of Corynebacterium casei LMG S-19264T (=DSM 44701T), isolated from a smear-ripened cheese.</title>
        <authorList>
            <consortium name="US DOE Joint Genome Institute (JGI-PGF)"/>
            <person name="Walter F."/>
            <person name="Albersmeier A."/>
            <person name="Kalinowski J."/>
            <person name="Ruckert C."/>
        </authorList>
    </citation>
    <scope>NUCLEOTIDE SEQUENCE [LARGE SCALE GENOMIC DNA]</scope>
    <source>
        <strain evidence="11 12">NBRC 112785</strain>
    </source>
</reference>
<proteinExistence type="inferred from homology"/>
<keyword evidence="3" id="KW-1003">Cell membrane</keyword>
<name>A0AA37TW48_9GAMM</name>